<gene>
    <name evidence="12" type="ORF">I573_01697</name>
</gene>
<evidence type="ECO:0000256" key="8">
    <source>
        <dbReference type="ARBA" id="ARBA00022737"/>
    </source>
</evidence>
<dbReference type="InterPro" id="IPR001783">
    <property type="entry name" value="Lumazine-bd"/>
</dbReference>
<dbReference type="PIRSF" id="PIRSF000498">
    <property type="entry name" value="Riboflavin_syn_A"/>
    <property type="match status" value="1"/>
</dbReference>
<dbReference type="PATRIC" id="fig|1140003.3.peg.937"/>
<dbReference type="PANTHER" id="PTHR21098">
    <property type="entry name" value="RIBOFLAVIN SYNTHASE ALPHA CHAIN"/>
    <property type="match status" value="1"/>
</dbReference>
<comment type="catalytic activity">
    <reaction evidence="1">
        <text>2 6,7-dimethyl-8-(1-D-ribityl)lumazine + H(+) = 5-amino-6-(D-ribitylamino)uracil + riboflavin</text>
        <dbReference type="Rhea" id="RHEA:20772"/>
        <dbReference type="ChEBI" id="CHEBI:15378"/>
        <dbReference type="ChEBI" id="CHEBI:15934"/>
        <dbReference type="ChEBI" id="CHEBI:57986"/>
        <dbReference type="ChEBI" id="CHEBI:58201"/>
        <dbReference type="EC" id="2.5.1.9"/>
    </reaction>
</comment>
<evidence type="ECO:0000256" key="5">
    <source>
        <dbReference type="ARBA" id="ARBA00013950"/>
    </source>
</evidence>
<comment type="function">
    <text evidence="2">Catalyzes the dismutation of two molecules of 6,7-dimethyl-8-ribityllumazine, resulting in the formation of riboflavin and 5-amino-6-(D-ribitylamino)uracil.</text>
</comment>
<feature type="domain" description="Lumazine-binding" evidence="11">
    <location>
        <begin position="1"/>
        <end position="97"/>
    </location>
</feature>
<dbReference type="EMBL" id="ASWO01000005">
    <property type="protein sequence ID" value="EOT83972.1"/>
    <property type="molecule type" value="Genomic_DNA"/>
</dbReference>
<feature type="domain" description="Lumazine-binding" evidence="11">
    <location>
        <begin position="98"/>
        <end position="194"/>
    </location>
</feature>
<keyword evidence="6" id="KW-0686">Riboflavin biosynthesis</keyword>
<dbReference type="Proteomes" id="UP000015961">
    <property type="component" value="Unassembled WGS sequence"/>
</dbReference>
<comment type="caution">
    <text evidence="12">The sequence shown here is derived from an EMBL/GenBank/DDBJ whole genome shotgun (WGS) entry which is preliminary data.</text>
</comment>
<dbReference type="Gene3D" id="2.40.30.20">
    <property type="match status" value="2"/>
</dbReference>
<evidence type="ECO:0000313" key="12">
    <source>
        <dbReference type="EMBL" id="EOT83972.1"/>
    </source>
</evidence>
<evidence type="ECO:0000256" key="3">
    <source>
        <dbReference type="ARBA" id="ARBA00004887"/>
    </source>
</evidence>
<evidence type="ECO:0000259" key="11">
    <source>
        <dbReference type="PROSITE" id="PS51177"/>
    </source>
</evidence>
<feature type="repeat" description="Lumazine-binding" evidence="10">
    <location>
        <begin position="1"/>
        <end position="97"/>
    </location>
</feature>
<dbReference type="PANTHER" id="PTHR21098:SF12">
    <property type="entry name" value="RIBOFLAVIN SYNTHASE"/>
    <property type="match status" value="1"/>
</dbReference>
<evidence type="ECO:0000256" key="2">
    <source>
        <dbReference type="ARBA" id="ARBA00002803"/>
    </source>
</evidence>
<name>S0KSH9_9ENTE</name>
<dbReference type="PROSITE" id="PS51177">
    <property type="entry name" value="LUMAZINE_BIND"/>
    <property type="match status" value="2"/>
</dbReference>
<dbReference type="EC" id="2.5.1.9" evidence="4 9"/>
<proteinExistence type="predicted"/>
<dbReference type="STRING" id="1140003.OMY_00981"/>
<dbReference type="GO" id="GO:0009231">
    <property type="term" value="P:riboflavin biosynthetic process"/>
    <property type="evidence" value="ECO:0007669"/>
    <property type="project" value="UniProtKB-KW"/>
</dbReference>
<dbReference type="eggNOG" id="COG0307">
    <property type="taxonomic scope" value="Bacteria"/>
</dbReference>
<organism evidence="12 13">
    <name type="scientific">Enterococcus sulfureus ATCC 49903</name>
    <dbReference type="NCBI Taxonomy" id="1140003"/>
    <lineage>
        <taxon>Bacteria</taxon>
        <taxon>Bacillati</taxon>
        <taxon>Bacillota</taxon>
        <taxon>Bacilli</taxon>
        <taxon>Lactobacillales</taxon>
        <taxon>Enterococcaceae</taxon>
        <taxon>Enterococcus</taxon>
    </lineage>
</organism>
<dbReference type="InterPro" id="IPR023366">
    <property type="entry name" value="ATP_synth_asu-like_sf"/>
</dbReference>
<reference evidence="12 13" key="1">
    <citation type="submission" date="2013-03" db="EMBL/GenBank/DDBJ databases">
        <title>The Genome Sequence of Enterococcus sulfureus ATCC_49903 (PacBio/Illumina hybrid assembly).</title>
        <authorList>
            <consortium name="The Broad Institute Genomics Platform"/>
            <consortium name="The Broad Institute Genome Sequencing Center for Infectious Disease"/>
            <person name="Earl A."/>
            <person name="Russ C."/>
            <person name="Gilmore M."/>
            <person name="Surin D."/>
            <person name="Walker B."/>
            <person name="Young S."/>
            <person name="Zeng Q."/>
            <person name="Gargeya S."/>
            <person name="Fitzgerald M."/>
            <person name="Haas B."/>
            <person name="Abouelleil A."/>
            <person name="Allen A.W."/>
            <person name="Alvarado L."/>
            <person name="Arachchi H.M."/>
            <person name="Berlin A.M."/>
            <person name="Chapman S.B."/>
            <person name="Gainer-Dewar J."/>
            <person name="Goldberg J."/>
            <person name="Griggs A."/>
            <person name="Gujja S."/>
            <person name="Hansen M."/>
            <person name="Howarth C."/>
            <person name="Imamovic A."/>
            <person name="Ireland A."/>
            <person name="Larimer J."/>
            <person name="McCowan C."/>
            <person name="Murphy C."/>
            <person name="Pearson M."/>
            <person name="Poon T.W."/>
            <person name="Priest M."/>
            <person name="Roberts A."/>
            <person name="Saif S."/>
            <person name="Shea T."/>
            <person name="Sisk P."/>
            <person name="Sykes S."/>
            <person name="Wortman J."/>
            <person name="Nusbaum C."/>
            <person name="Birren B."/>
        </authorList>
    </citation>
    <scope>NUCLEOTIDE SEQUENCE [LARGE SCALE GENOMIC DNA]</scope>
    <source>
        <strain evidence="12 13">ATCC 49903</strain>
    </source>
</reference>
<accession>S0KSH9</accession>
<comment type="pathway">
    <text evidence="3">Cofactor biosynthesis; riboflavin biosynthesis; riboflavin from 2-hydroxy-3-oxobutyl phosphate and 5-amino-6-(D-ribitylamino)uracil: step 2/2.</text>
</comment>
<dbReference type="InterPro" id="IPR017938">
    <property type="entry name" value="Riboflavin_synthase-like_b-brl"/>
</dbReference>
<keyword evidence="7" id="KW-0808">Transferase</keyword>
<protein>
    <recommendedName>
        <fullName evidence="5 9">Riboflavin synthase</fullName>
        <ecNumber evidence="4 9">2.5.1.9</ecNumber>
    </recommendedName>
</protein>
<dbReference type="InterPro" id="IPR026017">
    <property type="entry name" value="Lumazine-bd_dom"/>
</dbReference>
<evidence type="ECO:0000256" key="6">
    <source>
        <dbReference type="ARBA" id="ARBA00022619"/>
    </source>
</evidence>
<keyword evidence="13" id="KW-1185">Reference proteome</keyword>
<feature type="repeat" description="Lumazine-binding" evidence="10">
    <location>
        <begin position="98"/>
        <end position="194"/>
    </location>
</feature>
<dbReference type="OrthoDB" id="9788537at2"/>
<evidence type="ECO:0000256" key="1">
    <source>
        <dbReference type="ARBA" id="ARBA00000968"/>
    </source>
</evidence>
<evidence type="ECO:0000256" key="10">
    <source>
        <dbReference type="PROSITE-ProRule" id="PRU00524"/>
    </source>
</evidence>
<dbReference type="SUPFAM" id="SSF63380">
    <property type="entry name" value="Riboflavin synthase domain-like"/>
    <property type="match status" value="2"/>
</dbReference>
<evidence type="ECO:0000256" key="7">
    <source>
        <dbReference type="ARBA" id="ARBA00022679"/>
    </source>
</evidence>
<evidence type="ECO:0000313" key="13">
    <source>
        <dbReference type="Proteomes" id="UP000015961"/>
    </source>
</evidence>
<dbReference type="CDD" id="cd00402">
    <property type="entry name" value="Riboflavin_synthase_like"/>
    <property type="match status" value="1"/>
</dbReference>
<sequence>MFTGLIAEIGIIRRIKRYASSMEITCEASRQLLLDYNIGDSMAINGACLTAIHCTETTFTVLIMPETVKRTTFQASKIGDKVNLERAMQQNQRFEGHFVAGHIDTTTRLLDKKILDHATILTFSYPPKLNGQLIAQGSIAIQGVSLTITQTTTNKFSVSLIPHSSHLTTLGELVIGESVNLETDMIGKYVEVQQKRMQAKETVYE</sequence>
<dbReference type="NCBIfam" id="TIGR00187">
    <property type="entry name" value="ribE"/>
    <property type="match status" value="1"/>
</dbReference>
<evidence type="ECO:0000256" key="9">
    <source>
        <dbReference type="NCBIfam" id="TIGR00187"/>
    </source>
</evidence>
<dbReference type="NCBIfam" id="NF006767">
    <property type="entry name" value="PRK09289.1"/>
    <property type="match status" value="1"/>
</dbReference>
<dbReference type="Pfam" id="PF00677">
    <property type="entry name" value="Lum_binding"/>
    <property type="match status" value="2"/>
</dbReference>
<keyword evidence="8" id="KW-0677">Repeat</keyword>
<dbReference type="RefSeq" id="WP_016185433.1">
    <property type="nucleotide sequence ID" value="NZ_ASWO01000005.1"/>
</dbReference>
<dbReference type="GO" id="GO:0004746">
    <property type="term" value="F:riboflavin synthase activity"/>
    <property type="evidence" value="ECO:0007669"/>
    <property type="project" value="UniProtKB-UniRule"/>
</dbReference>
<evidence type="ECO:0000256" key="4">
    <source>
        <dbReference type="ARBA" id="ARBA00012827"/>
    </source>
</evidence>
<dbReference type="AlphaFoldDB" id="S0KSH9"/>